<organism evidence="6 7">
    <name type="scientific">Aromatoleum toluvorans</name>
    <dbReference type="NCBI Taxonomy" id="92002"/>
    <lineage>
        <taxon>Bacteria</taxon>
        <taxon>Pseudomonadati</taxon>
        <taxon>Pseudomonadota</taxon>
        <taxon>Betaproteobacteria</taxon>
        <taxon>Rhodocyclales</taxon>
        <taxon>Rhodocyclaceae</taxon>
        <taxon>Aromatoleum</taxon>
    </lineage>
</organism>
<dbReference type="CDD" id="cd08422">
    <property type="entry name" value="PBP2_CrgA_like"/>
    <property type="match status" value="1"/>
</dbReference>
<dbReference type="Proteomes" id="UP000623795">
    <property type="component" value="Unassembled WGS sequence"/>
</dbReference>
<comment type="similarity">
    <text evidence="1">Belongs to the LysR transcriptional regulatory family.</text>
</comment>
<protein>
    <submittedName>
        <fullName evidence="6">LysR family transcriptional regulator</fullName>
    </submittedName>
</protein>
<evidence type="ECO:0000313" key="6">
    <source>
        <dbReference type="EMBL" id="NMG42932.1"/>
    </source>
</evidence>
<dbReference type="InterPro" id="IPR000847">
    <property type="entry name" value="LysR_HTH_N"/>
</dbReference>
<dbReference type="EMBL" id="WTVN01000004">
    <property type="protein sequence ID" value="NMG42932.1"/>
    <property type="molecule type" value="Genomic_DNA"/>
</dbReference>
<dbReference type="Pfam" id="PF00126">
    <property type="entry name" value="HTH_1"/>
    <property type="match status" value="1"/>
</dbReference>
<evidence type="ECO:0000256" key="4">
    <source>
        <dbReference type="ARBA" id="ARBA00023163"/>
    </source>
</evidence>
<feature type="domain" description="HTH lysR-type" evidence="5">
    <location>
        <begin position="4"/>
        <end position="61"/>
    </location>
</feature>
<dbReference type="InterPro" id="IPR036388">
    <property type="entry name" value="WH-like_DNA-bd_sf"/>
</dbReference>
<dbReference type="Gene3D" id="3.40.190.290">
    <property type="match status" value="1"/>
</dbReference>
<dbReference type="PANTHER" id="PTHR30537">
    <property type="entry name" value="HTH-TYPE TRANSCRIPTIONAL REGULATOR"/>
    <property type="match status" value="1"/>
</dbReference>
<keyword evidence="3" id="KW-0238">DNA-binding</keyword>
<keyword evidence="7" id="KW-1185">Reference proteome</keyword>
<dbReference type="PROSITE" id="PS50931">
    <property type="entry name" value="HTH_LYSR"/>
    <property type="match status" value="1"/>
</dbReference>
<dbReference type="PANTHER" id="PTHR30537:SF5">
    <property type="entry name" value="HTH-TYPE TRANSCRIPTIONAL ACTIVATOR TTDR-RELATED"/>
    <property type="match status" value="1"/>
</dbReference>
<dbReference type="InterPro" id="IPR058163">
    <property type="entry name" value="LysR-type_TF_proteobact-type"/>
</dbReference>
<comment type="caution">
    <text evidence="6">The sequence shown here is derived from an EMBL/GenBank/DDBJ whole genome shotgun (WGS) entry which is preliminary data.</text>
</comment>
<sequence length="301" mass="33397">MAIDRFEALRVFCRIVEMGSFSRTARLLDMSNSSVTNHLTNLEEHLGVRLLNRTTRKLSLTDEGRACYDRARDLLDGLGELEEGLRGAKAVPQGVLRVDVPTAIGRMYIAPALPRFAELYPEVTVRMTLGDQVLAPEETGVDVSIRIGDLKESSRVAKTIHRARYVCCASPDFLARHGTPAAPQDLARYPQIGFLQPTSRHPVPWYFSKGDVAFEQMPDARIWINHAESLIDAAISGGGVVQLFSLSLQRYFAKGVLVPILADWSAPGPPISILYPPSRHQPAKISAFVRFVSELFDDQLE</sequence>
<dbReference type="Pfam" id="PF03466">
    <property type="entry name" value="LysR_substrate"/>
    <property type="match status" value="1"/>
</dbReference>
<gene>
    <name evidence="6" type="ORF">GPA22_04185</name>
</gene>
<keyword evidence="2" id="KW-0805">Transcription regulation</keyword>
<dbReference type="SUPFAM" id="SSF46785">
    <property type="entry name" value="Winged helix' DNA-binding domain"/>
    <property type="match status" value="1"/>
</dbReference>
<dbReference type="RefSeq" id="WP_169254850.1">
    <property type="nucleotide sequence ID" value="NZ_WTVN01000004.1"/>
</dbReference>
<proteinExistence type="inferred from homology"/>
<dbReference type="SUPFAM" id="SSF53850">
    <property type="entry name" value="Periplasmic binding protein-like II"/>
    <property type="match status" value="1"/>
</dbReference>
<evidence type="ECO:0000256" key="2">
    <source>
        <dbReference type="ARBA" id="ARBA00023015"/>
    </source>
</evidence>
<evidence type="ECO:0000313" key="7">
    <source>
        <dbReference type="Proteomes" id="UP000623795"/>
    </source>
</evidence>
<evidence type="ECO:0000256" key="1">
    <source>
        <dbReference type="ARBA" id="ARBA00009437"/>
    </source>
</evidence>
<dbReference type="InterPro" id="IPR036390">
    <property type="entry name" value="WH_DNA-bd_sf"/>
</dbReference>
<evidence type="ECO:0000256" key="3">
    <source>
        <dbReference type="ARBA" id="ARBA00023125"/>
    </source>
</evidence>
<keyword evidence="4" id="KW-0804">Transcription</keyword>
<name>A0ABX1PU09_9RHOO</name>
<evidence type="ECO:0000259" key="5">
    <source>
        <dbReference type="PROSITE" id="PS50931"/>
    </source>
</evidence>
<accession>A0ABX1PU09</accession>
<reference evidence="6 7" key="1">
    <citation type="submission" date="2019-12" db="EMBL/GenBank/DDBJ databases">
        <title>Comparative genomics gives insights into the taxonomy of the Azoarcus-Aromatoleum group and reveals separate origins of nif in the plant-associated Azoarcus and non-plant-associated Aromatoleum sub-groups.</title>
        <authorList>
            <person name="Lafos M."/>
            <person name="Maluk M."/>
            <person name="Batista M."/>
            <person name="Junghare M."/>
            <person name="Carmona M."/>
            <person name="Faoro H."/>
            <person name="Cruz L.M."/>
            <person name="Battistoni F."/>
            <person name="De Souza E."/>
            <person name="Pedrosa F."/>
            <person name="Chen W.-M."/>
            <person name="Poole P.S."/>
            <person name="Dixon R.A."/>
            <person name="James E.K."/>
        </authorList>
    </citation>
    <scope>NUCLEOTIDE SEQUENCE [LARGE SCALE GENOMIC DNA]</scope>
    <source>
        <strain evidence="6 7">Td21</strain>
    </source>
</reference>
<dbReference type="InterPro" id="IPR005119">
    <property type="entry name" value="LysR_subst-bd"/>
</dbReference>
<dbReference type="Gene3D" id="1.10.10.10">
    <property type="entry name" value="Winged helix-like DNA-binding domain superfamily/Winged helix DNA-binding domain"/>
    <property type="match status" value="1"/>
</dbReference>